<dbReference type="Pfam" id="PF01726">
    <property type="entry name" value="LexA_DNA_bind"/>
    <property type="match status" value="1"/>
</dbReference>
<dbReference type="FunFam" id="1.10.10.10:FF:000009">
    <property type="entry name" value="LexA repressor"/>
    <property type="match status" value="1"/>
</dbReference>
<dbReference type="Proteomes" id="UP000663722">
    <property type="component" value="Chromosome"/>
</dbReference>
<name>A0A975BVE0_9BACT</name>
<dbReference type="InterPro" id="IPR015927">
    <property type="entry name" value="Peptidase_S24_S26A/B/C"/>
</dbReference>
<dbReference type="InterPro" id="IPR036390">
    <property type="entry name" value="WH_DNA-bd_sf"/>
</dbReference>
<keyword evidence="14" id="KW-1185">Reference proteome</keyword>
<evidence type="ECO:0000256" key="7">
    <source>
        <dbReference type="ARBA" id="ARBA00023125"/>
    </source>
</evidence>
<evidence type="ECO:0000313" key="13">
    <source>
        <dbReference type="EMBL" id="QTA92525.1"/>
    </source>
</evidence>
<keyword evidence="2" id="KW-0235">DNA replication</keyword>
<keyword evidence="9" id="KW-0234">DNA repair</keyword>
<evidence type="ECO:0000313" key="14">
    <source>
        <dbReference type="Proteomes" id="UP000663722"/>
    </source>
</evidence>
<reference evidence="13" key="1">
    <citation type="journal article" date="2021" name="Microb. Physiol.">
        <title>Proteogenomic Insights into the Physiology of Marine, Sulfate-Reducing, Filamentous Desulfonema limicola and Desulfonema magnum.</title>
        <authorList>
            <person name="Schnaars V."/>
            <person name="Wohlbrand L."/>
            <person name="Scheve S."/>
            <person name="Hinrichs C."/>
            <person name="Reinhardt R."/>
            <person name="Rabus R."/>
        </authorList>
    </citation>
    <scope>NUCLEOTIDE SEQUENCE</scope>
    <source>
        <strain evidence="13">4be13</strain>
    </source>
</reference>
<dbReference type="CDD" id="cd06529">
    <property type="entry name" value="S24_LexA-like"/>
    <property type="match status" value="1"/>
</dbReference>
<sequence>MFSQAHLTPRQSEILNFLTEFQDKKGISPTYREIADYFGFKSTKAAADHVAALEKKGYVRRHNGRSRGIQILFPKKKAKREAISVPILGNVPAGWPELRNAQYSGELMVDRKILGRSAEHRVFALQVRGESMIGRGIYEGDWVIADSDQSPGEGDAVVALIDGKNTLKTLARTKNRFFLKAENPKYPDLIPVEEIVIQGVIRTVIRQMA</sequence>
<evidence type="ECO:0000256" key="2">
    <source>
        <dbReference type="ARBA" id="ARBA00022705"/>
    </source>
</evidence>
<evidence type="ECO:0000256" key="10">
    <source>
        <dbReference type="ARBA" id="ARBA00023236"/>
    </source>
</evidence>
<dbReference type="GO" id="GO:0006281">
    <property type="term" value="P:DNA repair"/>
    <property type="evidence" value="ECO:0007669"/>
    <property type="project" value="UniProtKB-KW"/>
</dbReference>
<evidence type="ECO:0000259" key="11">
    <source>
        <dbReference type="Pfam" id="PF00717"/>
    </source>
</evidence>
<dbReference type="GO" id="GO:0006508">
    <property type="term" value="P:proteolysis"/>
    <property type="evidence" value="ECO:0007669"/>
    <property type="project" value="InterPro"/>
</dbReference>
<organism evidence="13 14">
    <name type="scientific">Desulfonema magnum</name>
    <dbReference type="NCBI Taxonomy" id="45655"/>
    <lineage>
        <taxon>Bacteria</taxon>
        <taxon>Pseudomonadati</taxon>
        <taxon>Thermodesulfobacteriota</taxon>
        <taxon>Desulfobacteria</taxon>
        <taxon>Desulfobacterales</taxon>
        <taxon>Desulfococcaceae</taxon>
        <taxon>Desulfonema</taxon>
    </lineage>
</organism>
<dbReference type="PANTHER" id="PTHR33516">
    <property type="entry name" value="LEXA REPRESSOR"/>
    <property type="match status" value="1"/>
</dbReference>
<dbReference type="AlphaFoldDB" id="A0A975BVE0"/>
<dbReference type="EMBL" id="CP061800">
    <property type="protein sequence ID" value="QTA92525.1"/>
    <property type="molecule type" value="Genomic_DNA"/>
</dbReference>
<dbReference type="GO" id="GO:0009432">
    <property type="term" value="P:SOS response"/>
    <property type="evidence" value="ECO:0007669"/>
    <property type="project" value="UniProtKB-KW"/>
</dbReference>
<dbReference type="InterPro" id="IPR036388">
    <property type="entry name" value="WH-like_DNA-bd_sf"/>
</dbReference>
<dbReference type="Gene3D" id="1.10.10.10">
    <property type="entry name" value="Winged helix-like DNA-binding domain superfamily/Winged helix DNA-binding domain"/>
    <property type="match status" value="1"/>
</dbReference>
<keyword evidence="6" id="KW-0805">Transcription regulation</keyword>
<accession>A0A975BVE0</accession>
<dbReference type="KEGG" id="dmm:dnm_086080"/>
<dbReference type="InterPro" id="IPR036286">
    <property type="entry name" value="LexA/Signal_pep-like_sf"/>
</dbReference>
<feature type="domain" description="LexA repressor DNA-binding" evidence="12">
    <location>
        <begin position="6"/>
        <end position="68"/>
    </location>
</feature>
<gene>
    <name evidence="13" type="primary">lexA</name>
    <name evidence="13" type="ORF">dnm_086080</name>
</gene>
<evidence type="ECO:0000256" key="3">
    <source>
        <dbReference type="ARBA" id="ARBA00022763"/>
    </source>
</evidence>
<dbReference type="PANTHER" id="PTHR33516:SF2">
    <property type="entry name" value="LEXA REPRESSOR-RELATED"/>
    <property type="match status" value="1"/>
</dbReference>
<keyword evidence="4" id="KW-0378">Hydrolase</keyword>
<keyword evidence="10" id="KW-0742">SOS response</keyword>
<evidence type="ECO:0000256" key="8">
    <source>
        <dbReference type="ARBA" id="ARBA00023163"/>
    </source>
</evidence>
<dbReference type="Pfam" id="PF00717">
    <property type="entry name" value="Peptidase_S24"/>
    <property type="match status" value="1"/>
</dbReference>
<keyword evidence="1" id="KW-0678">Repressor</keyword>
<dbReference type="GO" id="GO:0045892">
    <property type="term" value="P:negative regulation of DNA-templated transcription"/>
    <property type="evidence" value="ECO:0007669"/>
    <property type="project" value="InterPro"/>
</dbReference>
<evidence type="ECO:0000256" key="9">
    <source>
        <dbReference type="ARBA" id="ARBA00023204"/>
    </source>
</evidence>
<dbReference type="GO" id="GO:0006260">
    <property type="term" value="P:DNA replication"/>
    <property type="evidence" value="ECO:0007669"/>
    <property type="project" value="UniProtKB-KW"/>
</dbReference>
<evidence type="ECO:0000259" key="12">
    <source>
        <dbReference type="Pfam" id="PF01726"/>
    </source>
</evidence>
<keyword evidence="3" id="KW-0227">DNA damage</keyword>
<dbReference type="InterPro" id="IPR006199">
    <property type="entry name" value="LexA_DNA-bd_dom"/>
</dbReference>
<protein>
    <submittedName>
        <fullName evidence="13">LexA repressor</fullName>
    </submittedName>
</protein>
<evidence type="ECO:0000256" key="1">
    <source>
        <dbReference type="ARBA" id="ARBA00022491"/>
    </source>
</evidence>
<feature type="domain" description="Peptidase S24/S26A/S26B/S26C" evidence="11">
    <location>
        <begin position="86"/>
        <end position="201"/>
    </location>
</feature>
<proteinExistence type="predicted"/>
<dbReference type="Gene3D" id="2.10.109.10">
    <property type="entry name" value="Umud Fragment, subunit A"/>
    <property type="match status" value="1"/>
</dbReference>
<dbReference type="SUPFAM" id="SSF46785">
    <property type="entry name" value="Winged helix' DNA-binding domain"/>
    <property type="match status" value="1"/>
</dbReference>
<dbReference type="InterPro" id="IPR050077">
    <property type="entry name" value="LexA_repressor"/>
</dbReference>
<dbReference type="GO" id="GO:0003677">
    <property type="term" value="F:DNA binding"/>
    <property type="evidence" value="ECO:0007669"/>
    <property type="project" value="UniProtKB-KW"/>
</dbReference>
<evidence type="ECO:0000256" key="6">
    <source>
        <dbReference type="ARBA" id="ARBA00023015"/>
    </source>
</evidence>
<evidence type="ECO:0000256" key="5">
    <source>
        <dbReference type="ARBA" id="ARBA00022813"/>
    </source>
</evidence>
<dbReference type="InterPro" id="IPR006200">
    <property type="entry name" value="LexA"/>
</dbReference>
<keyword evidence="8" id="KW-0804">Transcription</keyword>
<dbReference type="GO" id="GO:0004252">
    <property type="term" value="F:serine-type endopeptidase activity"/>
    <property type="evidence" value="ECO:0007669"/>
    <property type="project" value="InterPro"/>
</dbReference>
<keyword evidence="5" id="KW-0068">Autocatalytic cleavage</keyword>
<evidence type="ECO:0000256" key="4">
    <source>
        <dbReference type="ARBA" id="ARBA00022801"/>
    </source>
</evidence>
<keyword evidence="7" id="KW-0238">DNA-binding</keyword>
<dbReference type="NCBIfam" id="TIGR00498">
    <property type="entry name" value="lexA"/>
    <property type="match status" value="1"/>
</dbReference>
<dbReference type="InterPro" id="IPR039418">
    <property type="entry name" value="LexA-like"/>
</dbReference>
<dbReference type="SUPFAM" id="SSF51306">
    <property type="entry name" value="LexA/Signal peptidase"/>
    <property type="match status" value="1"/>
</dbReference>